<dbReference type="EMBL" id="JAMOIM010000002">
    <property type="protein sequence ID" value="MCW6507214.1"/>
    <property type="molecule type" value="Genomic_DNA"/>
</dbReference>
<gene>
    <name evidence="2" type="ORF">M8523_04190</name>
</gene>
<proteinExistence type="predicted"/>
<dbReference type="SUPFAM" id="SSF55729">
    <property type="entry name" value="Acyl-CoA N-acyltransferases (Nat)"/>
    <property type="match status" value="1"/>
</dbReference>
<evidence type="ECO:0000313" key="2">
    <source>
        <dbReference type="EMBL" id="MCW6507214.1"/>
    </source>
</evidence>
<dbReference type="AlphaFoldDB" id="A0AA41YRG6"/>
<dbReference type="GO" id="GO:0016747">
    <property type="term" value="F:acyltransferase activity, transferring groups other than amino-acyl groups"/>
    <property type="evidence" value="ECO:0007669"/>
    <property type="project" value="InterPro"/>
</dbReference>
<reference evidence="2" key="1">
    <citation type="submission" date="2022-05" db="EMBL/GenBank/DDBJ databases">
        <authorList>
            <person name="Pankratov T."/>
        </authorList>
    </citation>
    <scope>NUCLEOTIDE SEQUENCE</scope>
    <source>
        <strain evidence="2">BP6-180914</strain>
    </source>
</reference>
<dbReference type="InterPro" id="IPR016181">
    <property type="entry name" value="Acyl_CoA_acyltransferase"/>
</dbReference>
<dbReference type="CDD" id="cd04301">
    <property type="entry name" value="NAT_SF"/>
    <property type="match status" value="1"/>
</dbReference>
<dbReference type="RefSeq" id="WP_282583584.1">
    <property type="nucleotide sequence ID" value="NZ_JAMOIM010000002.1"/>
</dbReference>
<accession>A0AA41YRG6</accession>
<name>A0AA41YRG6_9HYPH</name>
<dbReference type="Pfam" id="PF00583">
    <property type="entry name" value="Acetyltransf_1"/>
    <property type="match status" value="1"/>
</dbReference>
<evidence type="ECO:0000259" key="1">
    <source>
        <dbReference type="PROSITE" id="PS51186"/>
    </source>
</evidence>
<evidence type="ECO:0000313" key="3">
    <source>
        <dbReference type="Proteomes" id="UP001165667"/>
    </source>
</evidence>
<comment type="caution">
    <text evidence="2">The sequence shown here is derived from an EMBL/GenBank/DDBJ whole genome shotgun (WGS) entry which is preliminary data.</text>
</comment>
<keyword evidence="3" id="KW-1185">Reference proteome</keyword>
<sequence length="144" mass="16079">MTAVFSRIEVPETPNRADREVILQGLVVFEEAAAGPLHIKPLAILIKDDAGKTIGGLWGTSMFRWLVIELLFVPEQCRGEGLGTQIMATAECIARERGCIGIWLDTYSFQAPHFYEKLGFQTFGTLEGQPPGERRLFMQKALPR</sequence>
<protein>
    <submittedName>
        <fullName evidence="2">GNAT family N-acetyltransferase</fullName>
    </submittedName>
</protein>
<organism evidence="2 3">
    <name type="scientific">Lichenifustis flavocetrariae</name>
    <dbReference type="NCBI Taxonomy" id="2949735"/>
    <lineage>
        <taxon>Bacteria</taxon>
        <taxon>Pseudomonadati</taxon>
        <taxon>Pseudomonadota</taxon>
        <taxon>Alphaproteobacteria</taxon>
        <taxon>Hyphomicrobiales</taxon>
        <taxon>Lichenihabitantaceae</taxon>
        <taxon>Lichenifustis</taxon>
    </lineage>
</organism>
<dbReference type="PROSITE" id="PS51186">
    <property type="entry name" value="GNAT"/>
    <property type="match status" value="1"/>
</dbReference>
<dbReference type="Gene3D" id="3.40.630.30">
    <property type="match status" value="1"/>
</dbReference>
<dbReference type="InterPro" id="IPR000182">
    <property type="entry name" value="GNAT_dom"/>
</dbReference>
<dbReference type="Proteomes" id="UP001165667">
    <property type="component" value="Unassembled WGS sequence"/>
</dbReference>
<feature type="domain" description="N-acetyltransferase" evidence="1">
    <location>
        <begin position="1"/>
        <end position="143"/>
    </location>
</feature>